<dbReference type="EMBL" id="KE344507">
    <property type="protein sequence ID" value="EXB65073.1"/>
    <property type="molecule type" value="Genomic_DNA"/>
</dbReference>
<sequence length="69" mass="8134">MDLSHDLQLRRNQPQSSVKGLKTTKASYRNISFVRHPIKVIPVPMDSERRDEENLAFFISQSWPEHHHP</sequence>
<protein>
    <submittedName>
        <fullName evidence="2">Uncharacterized protein</fullName>
    </submittedName>
</protein>
<dbReference type="AlphaFoldDB" id="W9RQK5"/>
<keyword evidence="3" id="KW-1185">Reference proteome</keyword>
<proteinExistence type="predicted"/>
<reference evidence="3" key="1">
    <citation type="submission" date="2013-01" db="EMBL/GenBank/DDBJ databases">
        <title>Draft Genome Sequence of a Mulberry Tree, Morus notabilis C.K. Schneid.</title>
        <authorList>
            <person name="He N."/>
            <person name="Zhao S."/>
        </authorList>
    </citation>
    <scope>NUCLEOTIDE SEQUENCE</scope>
</reference>
<feature type="region of interest" description="Disordered" evidence="1">
    <location>
        <begin position="1"/>
        <end position="21"/>
    </location>
</feature>
<gene>
    <name evidence="2" type="ORF">L484_004249</name>
</gene>
<accession>W9RQK5</accession>
<evidence type="ECO:0000256" key="1">
    <source>
        <dbReference type="SAM" id="MobiDB-lite"/>
    </source>
</evidence>
<organism evidence="2 3">
    <name type="scientific">Morus notabilis</name>
    <dbReference type="NCBI Taxonomy" id="981085"/>
    <lineage>
        <taxon>Eukaryota</taxon>
        <taxon>Viridiplantae</taxon>
        <taxon>Streptophyta</taxon>
        <taxon>Embryophyta</taxon>
        <taxon>Tracheophyta</taxon>
        <taxon>Spermatophyta</taxon>
        <taxon>Magnoliopsida</taxon>
        <taxon>eudicotyledons</taxon>
        <taxon>Gunneridae</taxon>
        <taxon>Pentapetalae</taxon>
        <taxon>rosids</taxon>
        <taxon>fabids</taxon>
        <taxon>Rosales</taxon>
        <taxon>Moraceae</taxon>
        <taxon>Moreae</taxon>
        <taxon>Morus</taxon>
    </lineage>
</organism>
<name>W9RQK5_9ROSA</name>
<dbReference type="Proteomes" id="UP000030645">
    <property type="component" value="Unassembled WGS sequence"/>
</dbReference>
<evidence type="ECO:0000313" key="2">
    <source>
        <dbReference type="EMBL" id="EXB65073.1"/>
    </source>
</evidence>
<evidence type="ECO:0000313" key="3">
    <source>
        <dbReference type="Proteomes" id="UP000030645"/>
    </source>
</evidence>
<feature type="compositionally biased region" description="Polar residues" evidence="1">
    <location>
        <begin position="10"/>
        <end position="21"/>
    </location>
</feature>